<dbReference type="EMBL" id="FODV01000002">
    <property type="protein sequence ID" value="SEO37499.1"/>
    <property type="molecule type" value="Genomic_DNA"/>
</dbReference>
<keyword evidence="4 7" id="KW-0812">Transmembrane</keyword>
<feature type="transmembrane region" description="Helical" evidence="7">
    <location>
        <begin position="154"/>
        <end position="171"/>
    </location>
</feature>
<evidence type="ECO:0000259" key="9">
    <source>
        <dbReference type="Pfam" id="PF20501"/>
    </source>
</evidence>
<evidence type="ECO:0000259" key="8">
    <source>
        <dbReference type="Pfam" id="PF13244"/>
    </source>
</evidence>
<feature type="transmembrane region" description="Helical" evidence="7">
    <location>
        <begin position="91"/>
        <end position="111"/>
    </location>
</feature>
<keyword evidence="6 7" id="KW-0472">Membrane</keyword>
<comment type="subcellular location">
    <subcellularLocation>
        <location evidence="1">Cell membrane</location>
        <topology evidence="1">Multi-pass membrane protein</topology>
    </subcellularLocation>
</comment>
<dbReference type="OrthoDB" id="99605at2157"/>
<feature type="transmembrane region" description="Helical" evidence="7">
    <location>
        <begin position="6"/>
        <end position="22"/>
    </location>
</feature>
<dbReference type="Gene3D" id="1.20.120.1200">
    <property type="entry name" value="NADH-ubiquinone/plastoquinone oxidoreductase chain 6, subunit NuoJ"/>
    <property type="match status" value="1"/>
</dbReference>
<evidence type="ECO:0000313" key="11">
    <source>
        <dbReference type="Proteomes" id="UP000199126"/>
    </source>
</evidence>
<evidence type="ECO:0000256" key="6">
    <source>
        <dbReference type="ARBA" id="ARBA00023136"/>
    </source>
</evidence>
<keyword evidence="3" id="KW-1003">Cell membrane</keyword>
<dbReference type="AlphaFoldDB" id="A0A1H8P6C6"/>
<reference evidence="11" key="1">
    <citation type="submission" date="2016-10" db="EMBL/GenBank/DDBJ databases">
        <authorList>
            <person name="Varghese N."/>
            <person name="Submissions S."/>
        </authorList>
    </citation>
    <scope>NUCLEOTIDE SEQUENCE [LARGE SCALE GENOMIC DNA]</scope>
    <source>
        <strain evidence="11">CGMCC 1.10121</strain>
    </source>
</reference>
<evidence type="ECO:0000256" key="1">
    <source>
        <dbReference type="ARBA" id="ARBA00004651"/>
    </source>
</evidence>
<evidence type="ECO:0000256" key="3">
    <source>
        <dbReference type="ARBA" id="ARBA00022475"/>
    </source>
</evidence>
<sequence>MTPVEATILVFVIGCALATAVLRDILAVIIASAAYSLGIAILWVLLQAPDVALTEAAVGAGIMTLLFLLTVAKTVNPSTDHLFERIRPRTFVVLVCFLGAMLVTVPALPAVGDAGSPVVDGEVTNYYLDNAYEETEVENAVTAVLAAYRGFDTLGEAAVVFTAGVAVLLALRREAFV</sequence>
<protein>
    <submittedName>
        <fullName evidence="10">Multisubunit sodium/proton antiporter, MrpB subunit</fullName>
    </submittedName>
</protein>
<proteinExistence type="predicted"/>
<name>A0A1H8P6C6_9EURY</name>
<evidence type="ECO:0000256" key="5">
    <source>
        <dbReference type="ARBA" id="ARBA00022989"/>
    </source>
</evidence>
<organism evidence="10 11">
    <name type="scientific">Halogranum amylolyticum</name>
    <dbReference type="NCBI Taxonomy" id="660520"/>
    <lineage>
        <taxon>Archaea</taxon>
        <taxon>Methanobacteriati</taxon>
        <taxon>Methanobacteriota</taxon>
        <taxon>Stenosarchaea group</taxon>
        <taxon>Halobacteria</taxon>
        <taxon>Halobacteriales</taxon>
        <taxon>Haloferacaceae</taxon>
    </lineage>
</organism>
<feature type="domain" description="MrpA C-terminal/MbhD" evidence="8">
    <location>
        <begin position="10"/>
        <end position="74"/>
    </location>
</feature>
<feature type="transmembrane region" description="Helical" evidence="7">
    <location>
        <begin position="27"/>
        <end position="46"/>
    </location>
</feature>
<feature type="transmembrane region" description="Helical" evidence="7">
    <location>
        <begin position="52"/>
        <end position="71"/>
    </location>
</feature>
<dbReference type="InterPro" id="IPR042106">
    <property type="entry name" value="Nuo/plastoQ_OxRdtase_6_NuoJ"/>
</dbReference>
<dbReference type="Pfam" id="PF13244">
    <property type="entry name" value="MbhD"/>
    <property type="match status" value="1"/>
</dbReference>
<gene>
    <name evidence="10" type="ORF">SAMN04487948_102117</name>
</gene>
<dbReference type="Proteomes" id="UP000199126">
    <property type="component" value="Unassembled WGS sequence"/>
</dbReference>
<dbReference type="GO" id="GO:0005886">
    <property type="term" value="C:plasma membrane"/>
    <property type="evidence" value="ECO:0007669"/>
    <property type="project" value="UniProtKB-SubCell"/>
</dbReference>
<dbReference type="Pfam" id="PF20501">
    <property type="entry name" value="MbhE"/>
    <property type="match status" value="1"/>
</dbReference>
<dbReference type="NCBIfam" id="NF009159">
    <property type="entry name" value="PRK12504.1"/>
    <property type="match status" value="1"/>
</dbReference>
<dbReference type="InterPro" id="IPR046806">
    <property type="entry name" value="MrpA_C/MbhE"/>
</dbReference>
<evidence type="ECO:0000256" key="2">
    <source>
        <dbReference type="ARBA" id="ARBA00022448"/>
    </source>
</evidence>
<accession>A0A1H8P6C6</accession>
<evidence type="ECO:0000256" key="7">
    <source>
        <dbReference type="SAM" id="Phobius"/>
    </source>
</evidence>
<dbReference type="PANTHER" id="PTHR43373:SF1">
    <property type="entry name" value="NA(+)_H(+) ANTIPORTER SUBUNIT A"/>
    <property type="match status" value="1"/>
</dbReference>
<evidence type="ECO:0000256" key="4">
    <source>
        <dbReference type="ARBA" id="ARBA00022692"/>
    </source>
</evidence>
<dbReference type="RefSeq" id="WP_089821165.1">
    <property type="nucleotide sequence ID" value="NZ_FODV01000002.1"/>
</dbReference>
<dbReference type="PANTHER" id="PTHR43373">
    <property type="entry name" value="NA(+)/H(+) ANTIPORTER SUBUNIT"/>
    <property type="match status" value="1"/>
</dbReference>
<keyword evidence="2" id="KW-0813">Transport</keyword>
<keyword evidence="5 7" id="KW-1133">Transmembrane helix</keyword>
<keyword evidence="11" id="KW-1185">Reference proteome</keyword>
<feature type="domain" description="MrpA C-terminal/MbhE" evidence="9">
    <location>
        <begin position="121"/>
        <end position="173"/>
    </location>
</feature>
<dbReference type="InterPro" id="IPR025383">
    <property type="entry name" value="MrpA_C/MbhD"/>
</dbReference>
<evidence type="ECO:0000313" key="10">
    <source>
        <dbReference type="EMBL" id="SEO37499.1"/>
    </source>
</evidence>
<dbReference type="InterPro" id="IPR050616">
    <property type="entry name" value="CPA3_Na-H_Antiporter_A"/>
</dbReference>